<dbReference type="EMBL" id="CP137555">
    <property type="protein sequence ID" value="WOX06356.1"/>
    <property type="molecule type" value="Genomic_DNA"/>
</dbReference>
<dbReference type="NCBIfam" id="TIGR01409">
    <property type="entry name" value="TAT_signal_seq"/>
    <property type="match status" value="1"/>
</dbReference>
<protein>
    <submittedName>
        <fullName evidence="11">High-potential iron-sulfur protein</fullName>
    </submittedName>
</protein>
<keyword evidence="8" id="KW-0411">Iron-sulfur</keyword>
<keyword evidence="4" id="KW-0479">Metal-binding</keyword>
<evidence type="ECO:0000256" key="1">
    <source>
        <dbReference type="ARBA" id="ARBA00002137"/>
    </source>
</evidence>
<dbReference type="InterPro" id="IPR019546">
    <property type="entry name" value="TAT_signal_bac_arc"/>
</dbReference>
<organism evidence="11 12">
    <name type="scientific">Microbulbifer pacificus</name>
    <dbReference type="NCBI Taxonomy" id="407164"/>
    <lineage>
        <taxon>Bacteria</taxon>
        <taxon>Pseudomonadati</taxon>
        <taxon>Pseudomonadota</taxon>
        <taxon>Gammaproteobacteria</taxon>
        <taxon>Cellvibrionales</taxon>
        <taxon>Microbulbiferaceae</taxon>
        <taxon>Microbulbifer</taxon>
    </lineage>
</organism>
<gene>
    <name evidence="11" type="ORF">R5R33_04300</name>
</gene>
<evidence type="ECO:0000256" key="4">
    <source>
        <dbReference type="ARBA" id="ARBA00022723"/>
    </source>
</evidence>
<evidence type="ECO:0000313" key="12">
    <source>
        <dbReference type="Proteomes" id="UP001302477"/>
    </source>
</evidence>
<evidence type="ECO:0000256" key="6">
    <source>
        <dbReference type="ARBA" id="ARBA00022982"/>
    </source>
</evidence>
<evidence type="ECO:0000259" key="10">
    <source>
        <dbReference type="PROSITE" id="PS51373"/>
    </source>
</evidence>
<feature type="signal peptide" evidence="9">
    <location>
        <begin position="1"/>
        <end position="30"/>
    </location>
</feature>
<dbReference type="Proteomes" id="UP001302477">
    <property type="component" value="Chromosome"/>
</dbReference>
<feature type="chain" id="PRO_5043580399" evidence="9">
    <location>
        <begin position="31"/>
        <end position="89"/>
    </location>
</feature>
<keyword evidence="3" id="KW-0004">4Fe-4S</keyword>
<evidence type="ECO:0000256" key="2">
    <source>
        <dbReference type="ARBA" id="ARBA00022448"/>
    </source>
</evidence>
<dbReference type="GO" id="GO:0046872">
    <property type="term" value="F:metal ion binding"/>
    <property type="evidence" value="ECO:0007669"/>
    <property type="project" value="UniProtKB-KW"/>
</dbReference>
<dbReference type="KEGG" id="mpaf:R5R33_04300"/>
<keyword evidence="2" id="KW-0813">Transport</keyword>
<dbReference type="GO" id="GO:0009055">
    <property type="term" value="F:electron transfer activity"/>
    <property type="evidence" value="ECO:0007669"/>
    <property type="project" value="InterPro"/>
</dbReference>
<sequence length="89" mass="9747">MCKRDQDYSRRKFLKLATCATLLLPVTLIATDRALAQSKAPKSSVQYQDSPKDGQKCGDCQFFTAPDGCQVVEGPISPDGWCSLFSGKK</sequence>
<accession>A0AAU0N0P3</accession>
<comment type="function">
    <text evidence="1">Specific class of high-redox-potential 4Fe-4S ferredoxins. Functions in anaerobic electron transport in most purple and in some other photosynthetic bacteria and in at least one genus (Paracoccus) of halophilic, denitrifying bacteria.</text>
</comment>
<dbReference type="AlphaFoldDB" id="A0AAU0N0P3"/>
<dbReference type="SUPFAM" id="SSF57652">
    <property type="entry name" value="HIPIP (high potential iron protein)"/>
    <property type="match status" value="1"/>
</dbReference>
<keyword evidence="6" id="KW-0249">Electron transport</keyword>
<dbReference type="Pfam" id="PF01355">
    <property type="entry name" value="HIPIP"/>
    <property type="match status" value="1"/>
</dbReference>
<dbReference type="PROSITE" id="PS51373">
    <property type="entry name" value="HIPIP"/>
    <property type="match status" value="1"/>
</dbReference>
<name>A0AAU0N0P3_9GAMM</name>
<evidence type="ECO:0000256" key="5">
    <source>
        <dbReference type="ARBA" id="ARBA00022729"/>
    </source>
</evidence>
<keyword evidence="7" id="KW-0408">Iron</keyword>
<dbReference type="RefSeq" id="WP_318954813.1">
    <property type="nucleotide sequence ID" value="NZ_CP137555.1"/>
</dbReference>
<evidence type="ECO:0000256" key="3">
    <source>
        <dbReference type="ARBA" id="ARBA00022485"/>
    </source>
</evidence>
<dbReference type="GO" id="GO:0019646">
    <property type="term" value="P:aerobic electron transport chain"/>
    <property type="evidence" value="ECO:0007669"/>
    <property type="project" value="InterPro"/>
</dbReference>
<evidence type="ECO:0000256" key="9">
    <source>
        <dbReference type="SAM" id="SignalP"/>
    </source>
</evidence>
<proteinExistence type="predicted"/>
<dbReference type="GO" id="GO:0051539">
    <property type="term" value="F:4 iron, 4 sulfur cluster binding"/>
    <property type="evidence" value="ECO:0007669"/>
    <property type="project" value="UniProtKB-KW"/>
</dbReference>
<reference evidence="11 12" key="1">
    <citation type="submission" date="2023-10" db="EMBL/GenBank/DDBJ databases">
        <title>Description of Microbulbifer bruguierae sp. nov., isolated from the sediments of mangrove plant Bruguiera sexangula and comparative genomic analyses of the genus Microbulbifer.</title>
        <authorList>
            <person name="Long M."/>
        </authorList>
    </citation>
    <scope>NUCLEOTIDE SEQUENCE [LARGE SCALE GENOMIC DNA]</scope>
    <source>
        <strain evidence="11 12">SPO729</strain>
    </source>
</reference>
<feature type="domain" description="High potential iron-sulfur proteins family profile" evidence="10">
    <location>
        <begin position="28"/>
        <end position="89"/>
    </location>
</feature>
<dbReference type="InterPro" id="IPR000170">
    <property type="entry name" value="High_potential_FeS_prot"/>
</dbReference>
<evidence type="ECO:0000256" key="8">
    <source>
        <dbReference type="ARBA" id="ARBA00023014"/>
    </source>
</evidence>
<evidence type="ECO:0000313" key="11">
    <source>
        <dbReference type="EMBL" id="WOX06356.1"/>
    </source>
</evidence>
<evidence type="ECO:0000256" key="7">
    <source>
        <dbReference type="ARBA" id="ARBA00023004"/>
    </source>
</evidence>
<dbReference type="Gene3D" id="4.10.490.10">
    <property type="entry name" value="High potential iron-sulphur protein"/>
    <property type="match status" value="1"/>
</dbReference>
<dbReference type="InterPro" id="IPR006311">
    <property type="entry name" value="TAT_signal"/>
</dbReference>
<dbReference type="PROSITE" id="PS51318">
    <property type="entry name" value="TAT"/>
    <property type="match status" value="1"/>
</dbReference>
<dbReference type="InterPro" id="IPR036369">
    <property type="entry name" value="HIPIP_sf"/>
</dbReference>
<keyword evidence="5 9" id="KW-0732">Signal</keyword>
<keyword evidence="12" id="KW-1185">Reference proteome</keyword>